<dbReference type="EMBL" id="MASI01000002">
    <property type="protein sequence ID" value="ODA67878.1"/>
    <property type="molecule type" value="Genomic_DNA"/>
</dbReference>
<feature type="domain" description="UspA" evidence="2">
    <location>
        <begin position="85"/>
        <end position="224"/>
    </location>
</feature>
<reference evidence="3 4" key="1">
    <citation type="submission" date="2016-07" db="EMBL/GenBank/DDBJ databases">
        <title>Draft genome sequence of Methyloligella halotolerans C2T (VKM B-2706T=CCUG 61687T=DSM 25045T), a halotolerant polyhydroxybutyrate accumulating methylotroph.</title>
        <authorList>
            <person name="Vasilenko O.V."/>
            <person name="Doronina N.V."/>
            <person name="Poroshina M.N."/>
            <person name="Tarlachkov S.V."/>
            <person name="Trotsenko Y.A."/>
        </authorList>
    </citation>
    <scope>NUCLEOTIDE SEQUENCE [LARGE SCALE GENOMIC DNA]</scope>
    <source>
        <strain evidence="3 4">VKM B-2706</strain>
    </source>
</reference>
<feature type="region of interest" description="Disordered" evidence="1">
    <location>
        <begin position="1"/>
        <end position="80"/>
    </location>
</feature>
<evidence type="ECO:0000313" key="3">
    <source>
        <dbReference type="EMBL" id="ODA67878.1"/>
    </source>
</evidence>
<dbReference type="AlphaFoldDB" id="A0A1E2S0L7"/>
<feature type="compositionally biased region" description="Basic residues" evidence="1">
    <location>
        <begin position="71"/>
        <end position="80"/>
    </location>
</feature>
<evidence type="ECO:0000256" key="1">
    <source>
        <dbReference type="SAM" id="MobiDB-lite"/>
    </source>
</evidence>
<dbReference type="PATRIC" id="fig|1177755.3.peg.1048"/>
<protein>
    <submittedName>
        <fullName evidence="3">Universal stress protein family protein</fullName>
    </submittedName>
</protein>
<organism evidence="3 4">
    <name type="scientific">Methyloligella halotolerans</name>
    <dbReference type="NCBI Taxonomy" id="1177755"/>
    <lineage>
        <taxon>Bacteria</taxon>
        <taxon>Pseudomonadati</taxon>
        <taxon>Pseudomonadota</taxon>
        <taxon>Alphaproteobacteria</taxon>
        <taxon>Hyphomicrobiales</taxon>
        <taxon>Hyphomicrobiaceae</taxon>
        <taxon>Methyloligella</taxon>
    </lineage>
</organism>
<dbReference type="SUPFAM" id="SSF52402">
    <property type="entry name" value="Adenine nucleotide alpha hydrolases-like"/>
    <property type="match status" value="1"/>
</dbReference>
<dbReference type="Proteomes" id="UP000095087">
    <property type="component" value="Unassembled WGS sequence"/>
</dbReference>
<dbReference type="STRING" id="1177755.A7A08_01045"/>
<evidence type="ECO:0000259" key="2">
    <source>
        <dbReference type="Pfam" id="PF00582"/>
    </source>
</evidence>
<feature type="compositionally biased region" description="Basic residues" evidence="1">
    <location>
        <begin position="22"/>
        <end position="32"/>
    </location>
</feature>
<gene>
    <name evidence="3" type="ORF">A7A08_01045</name>
</gene>
<dbReference type="Pfam" id="PF00582">
    <property type="entry name" value="Usp"/>
    <property type="match status" value="1"/>
</dbReference>
<dbReference type="InterPro" id="IPR014729">
    <property type="entry name" value="Rossmann-like_a/b/a_fold"/>
</dbReference>
<proteinExistence type="predicted"/>
<feature type="compositionally biased region" description="Low complexity" evidence="1">
    <location>
        <begin position="55"/>
        <end position="69"/>
    </location>
</feature>
<evidence type="ECO:0000313" key="4">
    <source>
        <dbReference type="Proteomes" id="UP000095087"/>
    </source>
</evidence>
<feature type="compositionally biased region" description="Low complexity" evidence="1">
    <location>
        <begin position="33"/>
        <end position="46"/>
    </location>
</feature>
<keyword evidence="4" id="KW-1185">Reference proteome</keyword>
<dbReference type="CDD" id="cd00293">
    <property type="entry name" value="USP-like"/>
    <property type="match status" value="1"/>
</dbReference>
<accession>A0A1E2S0L7</accession>
<comment type="caution">
    <text evidence="3">The sequence shown here is derived from an EMBL/GenBank/DDBJ whole genome shotgun (WGS) entry which is preliminary data.</text>
</comment>
<sequence length="237" mass="25539">MLGDWLNGSMRAMAETTQKTKPAARRQTKPRTAKAGQSAKAATAKKPATKKAAAKKPAAAKSASGGTSTPRPRKKREVFHEGHKRKLLVVVDETPECESALAYAASRAQRTDGKLALVYVIEPGDFQHWLGVEEIAREEGHNKARAVFRLFGRKLKTMGFEEIVPEEIIREGHKAEEITQLIEEDHDIGVLVLGASRDPSGPGPLVTSLAGGRSGTFQIPITVVPGCLATEEILAMA</sequence>
<name>A0A1E2S0L7_9HYPH</name>
<dbReference type="InterPro" id="IPR006016">
    <property type="entry name" value="UspA"/>
</dbReference>
<dbReference type="Gene3D" id="3.40.50.620">
    <property type="entry name" value="HUPs"/>
    <property type="match status" value="1"/>
</dbReference>